<evidence type="ECO:0000256" key="3">
    <source>
        <dbReference type="ARBA" id="ARBA00022679"/>
    </source>
</evidence>
<dbReference type="GO" id="GO:0009717">
    <property type="term" value="P:isoflavonoid biosynthetic process"/>
    <property type="evidence" value="ECO:0007669"/>
    <property type="project" value="UniProtKB-ARBA"/>
</dbReference>
<comment type="caution">
    <text evidence="11">The sequence shown here is derived from an EMBL/GenBank/DDBJ whole genome shotgun (WGS) entry which is preliminary data.</text>
</comment>
<keyword evidence="3 11" id="KW-0808">Transferase</keyword>
<dbReference type="Gramene" id="rna24920">
    <property type="protein sequence ID" value="RHN62356.1"/>
    <property type="gene ID" value="gene24920"/>
</dbReference>
<dbReference type="InterPro" id="IPR016461">
    <property type="entry name" value="COMT-like"/>
</dbReference>
<dbReference type="EMBL" id="PSQE01000004">
    <property type="protein sequence ID" value="RHN62356.1"/>
    <property type="molecule type" value="Genomic_DNA"/>
</dbReference>
<reference evidence="11" key="1">
    <citation type="journal article" date="2018" name="Nat. Plants">
        <title>Whole-genome landscape of Medicago truncatula symbiotic genes.</title>
        <authorList>
            <person name="Pecrix Y."/>
            <person name="Gamas P."/>
            <person name="Carrere S."/>
        </authorList>
    </citation>
    <scope>NUCLEOTIDE SEQUENCE</scope>
    <source>
        <tissue evidence="11">Leaves</tissue>
    </source>
</reference>
<dbReference type="PANTHER" id="PTHR11746">
    <property type="entry name" value="O-METHYLTRANSFERASE"/>
    <property type="match status" value="1"/>
</dbReference>
<dbReference type="PROSITE" id="PS51683">
    <property type="entry name" value="SAM_OMT_II"/>
    <property type="match status" value="2"/>
</dbReference>
<dbReference type="InterPro" id="IPR036390">
    <property type="entry name" value="WH_DNA-bd_sf"/>
</dbReference>
<evidence type="ECO:0000256" key="5">
    <source>
        <dbReference type="ARBA" id="ARBA00050968"/>
    </source>
</evidence>
<organism evidence="11">
    <name type="scientific">Medicago truncatula</name>
    <name type="common">Barrel medic</name>
    <name type="synonym">Medicago tribuloides</name>
    <dbReference type="NCBI Taxonomy" id="3880"/>
    <lineage>
        <taxon>Eukaryota</taxon>
        <taxon>Viridiplantae</taxon>
        <taxon>Streptophyta</taxon>
        <taxon>Embryophyta</taxon>
        <taxon>Tracheophyta</taxon>
        <taxon>Spermatophyta</taxon>
        <taxon>Magnoliopsida</taxon>
        <taxon>eudicotyledons</taxon>
        <taxon>Gunneridae</taxon>
        <taxon>Pentapetalae</taxon>
        <taxon>rosids</taxon>
        <taxon>fabids</taxon>
        <taxon>Fabales</taxon>
        <taxon>Fabaceae</taxon>
        <taxon>Papilionoideae</taxon>
        <taxon>50 kb inversion clade</taxon>
        <taxon>NPAAA clade</taxon>
        <taxon>Hologalegina</taxon>
        <taxon>IRL clade</taxon>
        <taxon>Trifolieae</taxon>
        <taxon>Medicago</taxon>
    </lineage>
</organism>
<evidence type="ECO:0000256" key="7">
    <source>
        <dbReference type="ARBA" id="ARBA00060628"/>
    </source>
</evidence>
<proteinExistence type="predicted"/>
<dbReference type="Gene3D" id="1.10.10.10">
    <property type="entry name" value="Winged helix-like DNA-binding domain superfamily/Winged helix DNA-binding domain"/>
    <property type="match status" value="2"/>
</dbReference>
<dbReference type="GO" id="GO:0046983">
    <property type="term" value="F:protein dimerization activity"/>
    <property type="evidence" value="ECO:0007669"/>
    <property type="project" value="InterPro"/>
</dbReference>
<dbReference type="GO" id="GO:0032259">
    <property type="term" value="P:methylation"/>
    <property type="evidence" value="ECO:0007669"/>
    <property type="project" value="UniProtKB-KW"/>
</dbReference>
<dbReference type="InterPro" id="IPR001077">
    <property type="entry name" value="COMT_C"/>
</dbReference>
<evidence type="ECO:0000256" key="4">
    <source>
        <dbReference type="ARBA" id="ARBA00022691"/>
    </source>
</evidence>
<feature type="domain" description="O-methyltransferase dimerisation" evidence="10">
    <location>
        <begin position="22"/>
        <end position="107"/>
    </location>
</feature>
<evidence type="ECO:0000256" key="1">
    <source>
        <dbReference type="ARBA" id="ARBA00011738"/>
    </source>
</evidence>
<dbReference type="Gene3D" id="3.40.50.150">
    <property type="entry name" value="Vaccinia Virus protein VP39"/>
    <property type="match status" value="2"/>
</dbReference>
<dbReference type="EC" id="2.1.1.150" evidence="8"/>
<dbReference type="Pfam" id="PF00891">
    <property type="entry name" value="Methyltransf_2"/>
    <property type="match status" value="2"/>
</dbReference>
<feature type="domain" description="O-methyltransferase C-terminal" evidence="9">
    <location>
        <begin position="505"/>
        <end position="700"/>
    </location>
</feature>
<dbReference type="InterPro" id="IPR029063">
    <property type="entry name" value="SAM-dependent_MTases_sf"/>
</dbReference>
<evidence type="ECO:0000256" key="2">
    <source>
        <dbReference type="ARBA" id="ARBA00022603"/>
    </source>
</evidence>
<evidence type="ECO:0000256" key="8">
    <source>
        <dbReference type="ARBA" id="ARBA00066355"/>
    </source>
</evidence>
<comment type="subunit">
    <text evidence="1">Homodimer.</text>
</comment>
<evidence type="ECO:0000313" key="11">
    <source>
        <dbReference type="EMBL" id="RHN62356.1"/>
    </source>
</evidence>
<feature type="domain" description="O-methyltransferase C-terminal" evidence="9">
    <location>
        <begin position="143"/>
        <end position="338"/>
    </location>
</feature>
<comment type="function">
    <text evidence="6">Transfers a methyl group to 7-hydroxyls of the isoflavones daidzein, genistein and 6,7,4'-trihydroxyisoflavone. Can also methylate (+)6a-hydroxymaackiain with lower efficiency.</text>
</comment>
<dbReference type="SUPFAM" id="SSF46785">
    <property type="entry name" value="Winged helix' DNA-binding domain"/>
    <property type="match status" value="2"/>
</dbReference>
<dbReference type="Pfam" id="PF08100">
    <property type="entry name" value="Dimerisation"/>
    <property type="match status" value="2"/>
</dbReference>
<comment type="catalytic activity">
    <reaction evidence="5">
        <text>a 7-hydroxyisoflavone + S-adenosyl-L-methionine = a 7-methoxyisoflavone + S-adenosyl-L-homocysteine + H(+)</text>
        <dbReference type="Rhea" id="RHEA:17933"/>
        <dbReference type="ChEBI" id="CHEBI:15378"/>
        <dbReference type="ChEBI" id="CHEBI:55465"/>
        <dbReference type="ChEBI" id="CHEBI:57856"/>
        <dbReference type="ChEBI" id="CHEBI:59789"/>
        <dbReference type="ChEBI" id="CHEBI:140356"/>
        <dbReference type="EC" id="2.1.1.150"/>
    </reaction>
</comment>
<keyword evidence="4" id="KW-0949">S-adenosyl-L-methionine</keyword>
<dbReference type="Proteomes" id="UP000265566">
    <property type="component" value="Chromosome 4"/>
</dbReference>
<dbReference type="InterPro" id="IPR036388">
    <property type="entry name" value="WH-like_DNA-bd_sf"/>
</dbReference>
<evidence type="ECO:0000259" key="9">
    <source>
        <dbReference type="Pfam" id="PF00891"/>
    </source>
</evidence>
<dbReference type="SUPFAM" id="SSF53335">
    <property type="entry name" value="S-adenosyl-L-methionine-dependent methyltransferases"/>
    <property type="match status" value="2"/>
</dbReference>
<sequence length="718" mass="80918">MASKNDLYKPSELFQAQTHLYKIMYGFLNPMSVKWALDLKIPDIIHNHGHAMTLSELISSLKVPQSKETCVRRLMRLLAHIDFFAIVKIDETKEGYALTPTSQLLVSDTDHCLSSMVRLLNTPTLVDAYNHLGKWTCGEDLTIVETALGPESYWDFIHENSAYLKSFNDAMESDSHVVRLALRDCNSVFEGIGSLVDVGGGTGNTAKIICEAFPELKYTVLDLPQVVSGLTGSINLSFVGGNMFKSIPQADTVLLKWVLHNWGDDDCIKILKNCKKAISGKEKGGKVIIIDVVINEKQDEHEMTEVKLLLDVVMMTSLNGKERNEKEWKQLFLQAGFKYYKIFPTFGFSTIEEQYNLQFIILMASKNDLYKPSELFQAQTHLYKIMYSYLNPMSVKWALDLKIPDIIHNHRQAITLSELISALKVPQSKETCVGRLMRLLAHIDFFAIVKIDETKEGYTLTPTSQLLVSTTDHCLSSMVRLLNIPPIVGSYNHLGKWTCGEDLTIVETALGPESYWDFIHQNSSYLKTFNDAMESDSHVVRLALRDCKSVFQGIGSLVDVGGGTGNTAKIICEAFPELKYIVLDLPQVVSGLTGTNNLSFVGGNMFKSIPQADAVSLKWVLHNWSDDDCIKILKNCKKAISGKEKGGKVIIIDAVINEKQDEHEMTEVKLLLDVVMMTCFNGKERNEKEWKQLFLQAGFKYYKIFLTFGFRSLIELYP</sequence>
<evidence type="ECO:0000256" key="6">
    <source>
        <dbReference type="ARBA" id="ARBA00054859"/>
    </source>
</evidence>
<feature type="domain" description="O-methyltransferase dimerisation" evidence="10">
    <location>
        <begin position="384"/>
        <end position="469"/>
    </location>
</feature>
<evidence type="ECO:0000259" key="10">
    <source>
        <dbReference type="Pfam" id="PF08100"/>
    </source>
</evidence>
<protein>
    <recommendedName>
        <fullName evidence="8">isoflavone 7-O-methyltransferase</fullName>
        <ecNumber evidence="8">2.1.1.150</ecNumber>
    </recommendedName>
</protein>
<dbReference type="InterPro" id="IPR012967">
    <property type="entry name" value="COMT_dimerisation"/>
</dbReference>
<dbReference type="GO" id="GO:0033800">
    <property type="term" value="F:isoflavone 7-O-methyltransferase activity"/>
    <property type="evidence" value="ECO:0007669"/>
    <property type="project" value="UniProtKB-EC"/>
</dbReference>
<gene>
    <name evidence="11" type="ORF">MtrunA17_Chr4g0046531</name>
</gene>
<comment type="pathway">
    <text evidence="7">Phytoalexin biosynthesis; medicarpin biosynthesis.</text>
</comment>
<dbReference type="FunFam" id="3.40.50.150:FF:000057">
    <property type="entry name" value="O-methyltransferase ZRP4"/>
    <property type="match status" value="2"/>
</dbReference>
<name>A0A396I9S0_MEDTR</name>
<accession>A0A396I9S0</accession>
<keyword evidence="2 11" id="KW-0489">Methyltransferase</keyword>
<dbReference type="FunFam" id="1.10.10.10:FF:000213">
    <property type="entry name" value="Coniferyl alcohol 9-O-methyltransferase"/>
    <property type="match status" value="2"/>
</dbReference>
<dbReference type="AlphaFoldDB" id="A0A396I9S0"/>